<proteinExistence type="predicted"/>
<evidence type="ECO:0000313" key="5">
    <source>
        <dbReference type="Proteomes" id="UP000251314"/>
    </source>
</evidence>
<dbReference type="EMBL" id="RCMK01000145">
    <property type="protein sequence ID" value="KAG2946956.1"/>
    <property type="molecule type" value="Genomic_DNA"/>
</dbReference>
<sequence>MCNAIEGCFSVLKAKIKSYLAIRHDEMLRGQMQELRMQLLEKATEHCMP</sequence>
<dbReference type="EMBL" id="MJFZ01000042">
    <property type="protein sequence ID" value="RAW40751.1"/>
    <property type="molecule type" value="Genomic_DNA"/>
</dbReference>
<dbReference type="AlphaFoldDB" id="A0A329SWC9"/>
<comment type="caution">
    <text evidence="4">The sequence shown here is derived from an EMBL/GenBank/DDBJ whole genome shotgun (WGS) entry which is preliminary data.</text>
</comment>
<dbReference type="Proteomes" id="UP000736787">
    <property type="component" value="Unassembled WGS sequence"/>
</dbReference>
<dbReference type="Proteomes" id="UP000760860">
    <property type="component" value="Unassembled WGS sequence"/>
</dbReference>
<reference evidence="3" key="2">
    <citation type="submission" date="2018-05" db="EMBL/GenBank/DDBJ databases">
        <title>Effector identification in a new, highly contiguous assembly of the strawberry crown rot pathogen Phytophthora cactorum.</title>
        <authorList>
            <person name="Armitage A.D."/>
            <person name="Nellist C.F."/>
            <person name="Bates H."/>
            <person name="Vickerstaff R.J."/>
            <person name="Harrison R.J."/>
        </authorList>
    </citation>
    <scope>NUCLEOTIDE SEQUENCE</scope>
    <source>
        <strain evidence="1">4040</strain>
        <strain evidence="2">P415</strain>
        <strain evidence="3">P421</strain>
    </source>
</reference>
<dbReference type="VEuPathDB" id="FungiDB:PC110_g3042"/>
<evidence type="ECO:0000313" key="3">
    <source>
        <dbReference type="EMBL" id="KAG3209600.1"/>
    </source>
</evidence>
<organism evidence="4 5">
    <name type="scientific">Phytophthora cactorum</name>
    <dbReference type="NCBI Taxonomy" id="29920"/>
    <lineage>
        <taxon>Eukaryota</taxon>
        <taxon>Sar</taxon>
        <taxon>Stramenopiles</taxon>
        <taxon>Oomycota</taxon>
        <taxon>Peronosporomycetes</taxon>
        <taxon>Peronosporales</taxon>
        <taxon>Peronosporaceae</taxon>
        <taxon>Phytophthora</taxon>
    </lineage>
</organism>
<dbReference type="OrthoDB" id="10383014at2759"/>
<dbReference type="Proteomes" id="UP000697107">
    <property type="component" value="Unassembled WGS sequence"/>
</dbReference>
<gene>
    <name evidence="4" type="ORF">PC110_g3042</name>
    <name evidence="1" type="ORF">PC117_g7206</name>
    <name evidence="2" type="ORF">PC118_g6316</name>
    <name evidence="3" type="ORF">PC129_g19388</name>
</gene>
<protein>
    <submittedName>
        <fullName evidence="4">Uncharacterized protein</fullName>
    </submittedName>
</protein>
<accession>A0A329SWC9</accession>
<evidence type="ECO:0000313" key="4">
    <source>
        <dbReference type="EMBL" id="RAW40751.1"/>
    </source>
</evidence>
<dbReference type="Proteomes" id="UP000251314">
    <property type="component" value="Unassembled WGS sequence"/>
</dbReference>
<evidence type="ECO:0000313" key="1">
    <source>
        <dbReference type="EMBL" id="KAG2946956.1"/>
    </source>
</evidence>
<reference evidence="4 5" key="1">
    <citation type="submission" date="2018-01" db="EMBL/GenBank/DDBJ databases">
        <title>Draft genome of the strawberry crown rot pathogen Phytophthora cactorum.</title>
        <authorList>
            <person name="Armitage A.D."/>
            <person name="Lysoe E."/>
            <person name="Nellist C.F."/>
            <person name="Harrison R.J."/>
            <person name="Brurberg M.B."/>
        </authorList>
    </citation>
    <scope>NUCLEOTIDE SEQUENCE [LARGE SCALE GENOMIC DNA]</scope>
    <source>
        <strain evidence="4 5">10300</strain>
    </source>
</reference>
<name>A0A329SWC9_9STRA</name>
<evidence type="ECO:0000313" key="2">
    <source>
        <dbReference type="EMBL" id="KAG2989157.1"/>
    </source>
</evidence>
<keyword evidence="5" id="KW-1185">Reference proteome</keyword>
<dbReference type="EMBL" id="RCMV01001237">
    <property type="protein sequence ID" value="KAG3209600.1"/>
    <property type="molecule type" value="Genomic_DNA"/>
</dbReference>
<dbReference type="EMBL" id="RCML01000139">
    <property type="protein sequence ID" value="KAG2989157.1"/>
    <property type="molecule type" value="Genomic_DNA"/>
</dbReference>